<dbReference type="Pfam" id="PF13458">
    <property type="entry name" value="Peripla_BP_6"/>
    <property type="match status" value="1"/>
</dbReference>
<dbReference type="Proteomes" id="UP000265619">
    <property type="component" value="Unassembled WGS sequence"/>
</dbReference>
<accession>A0A9X8GWX4</accession>
<evidence type="ECO:0000259" key="3">
    <source>
        <dbReference type="Pfam" id="PF13458"/>
    </source>
</evidence>
<name>A0A9X8GWX4_9BURK</name>
<dbReference type="RefSeq" id="WP_119552795.1">
    <property type="nucleotide sequence ID" value="NZ_QXMN01000005.1"/>
</dbReference>
<evidence type="ECO:0000313" key="5">
    <source>
        <dbReference type="Proteomes" id="UP000265619"/>
    </source>
</evidence>
<evidence type="ECO:0000256" key="2">
    <source>
        <dbReference type="ARBA" id="ARBA00022729"/>
    </source>
</evidence>
<comment type="similarity">
    <text evidence="1">Belongs to the leucine-binding protein family.</text>
</comment>
<dbReference type="Gene3D" id="3.40.50.2300">
    <property type="match status" value="2"/>
</dbReference>
<dbReference type="InterPro" id="IPR028082">
    <property type="entry name" value="Peripla_BP_I"/>
</dbReference>
<evidence type="ECO:0000256" key="1">
    <source>
        <dbReference type="ARBA" id="ARBA00010062"/>
    </source>
</evidence>
<feature type="domain" description="Leucine-binding protein" evidence="3">
    <location>
        <begin position="39"/>
        <end position="392"/>
    </location>
</feature>
<organism evidence="4 5">
    <name type="scientific">Acidovorax cavernicola</name>
    <dbReference type="NCBI Taxonomy" id="1675792"/>
    <lineage>
        <taxon>Bacteria</taxon>
        <taxon>Pseudomonadati</taxon>
        <taxon>Pseudomonadota</taxon>
        <taxon>Betaproteobacteria</taxon>
        <taxon>Burkholderiales</taxon>
        <taxon>Comamonadaceae</taxon>
        <taxon>Acidovorax</taxon>
    </lineage>
</organism>
<dbReference type="SUPFAM" id="SSF53822">
    <property type="entry name" value="Periplasmic binding protein-like I"/>
    <property type="match status" value="1"/>
</dbReference>
<gene>
    <name evidence="4" type="ORF">D3H34_07410</name>
</gene>
<keyword evidence="2" id="KW-0732">Signal</keyword>
<keyword evidence="5" id="KW-1185">Reference proteome</keyword>
<proteinExistence type="inferred from homology"/>
<evidence type="ECO:0000313" key="4">
    <source>
        <dbReference type="EMBL" id="RIX83252.1"/>
    </source>
</evidence>
<dbReference type="PANTHER" id="PTHR47235">
    <property type="entry name" value="BLR6548 PROTEIN"/>
    <property type="match status" value="1"/>
</dbReference>
<dbReference type="AlphaFoldDB" id="A0A9X8GWX4"/>
<dbReference type="EMBL" id="QXMN01000005">
    <property type="protein sequence ID" value="RIX83252.1"/>
    <property type="molecule type" value="Genomic_DNA"/>
</dbReference>
<sequence length="407" mass="44750">MHTRFSRRTGLTALAALLIGGPLSGRAEKRYGPGVTDTEIKIGNTSPYSGPGSAYGAIAKMHAAYFRMVNEKGGVNGRRINYLSYDDALSPPKTVEQTRKLVEQDQVLAVFNSVGTAANLAVQKYLNNKKVPQLLIGAGSTRLIDPKTFPWTIGWQPTYHSEGAIYAKYILANIPDARVAILSQNDDFGRDYVGGLKAGFGDKAKSLIVSETTYEPTDATVDSQILKMKALGANVLVNITTPKFAAQTIKKVAEVGWKPTHFLTSISISMGAVMRPAGLENGQGIISAAYLMEATDDRWKDYPEMREWNAFMDKYLPDANKADWMNVFGYVAAQALVHVLQQCGDDLSRENLMKQAASMKNVRFKLMLPGIFANSSDKNFFPVRQLQMVRLNGQKWEPFGAVMGSEE</sequence>
<dbReference type="PANTHER" id="PTHR47235:SF1">
    <property type="entry name" value="BLR6548 PROTEIN"/>
    <property type="match status" value="1"/>
</dbReference>
<dbReference type="CDD" id="cd06343">
    <property type="entry name" value="PBP1_ABC_ligand_binding-like"/>
    <property type="match status" value="1"/>
</dbReference>
<protein>
    <submittedName>
        <fullName evidence="4">Branched-chain amino acid ABC transporter substrate-binding protein</fullName>
    </submittedName>
</protein>
<dbReference type="OrthoDB" id="9777352at2"/>
<comment type="caution">
    <text evidence="4">The sequence shown here is derived from an EMBL/GenBank/DDBJ whole genome shotgun (WGS) entry which is preliminary data.</text>
</comment>
<reference evidence="4 5" key="1">
    <citation type="submission" date="2018-09" db="EMBL/GenBank/DDBJ databases">
        <title>Acidovorax cavernicola nov. sp. isolated from Gruta de las Maravillas (Aracena, Spain).</title>
        <authorList>
            <person name="Jurado V."/>
            <person name="Gutierrez-Patricio S."/>
            <person name="Gonzalez-Pimentel J.L."/>
            <person name="Miller A.Z."/>
            <person name="Laiz L."/>
            <person name="Saiz-Jimenez C."/>
        </authorList>
    </citation>
    <scope>NUCLEOTIDE SEQUENCE [LARGE SCALE GENOMIC DNA]</scope>
    <source>
        <strain evidence="4 5">1011MAR4D40.2</strain>
    </source>
</reference>
<dbReference type="InterPro" id="IPR028081">
    <property type="entry name" value="Leu-bd"/>
</dbReference>